<dbReference type="Proteomes" id="UP000604046">
    <property type="component" value="Unassembled WGS sequence"/>
</dbReference>
<protein>
    <submittedName>
        <fullName evidence="1">Uncharacterized protein</fullName>
    </submittedName>
</protein>
<dbReference type="AlphaFoldDB" id="A0A812NDN7"/>
<comment type="caution">
    <text evidence="1">The sequence shown here is derived from an EMBL/GenBank/DDBJ whole genome shotgun (WGS) entry which is preliminary data.</text>
</comment>
<gene>
    <name evidence="1" type="ORF">SNAT2548_LOCUS16363</name>
</gene>
<accession>A0A812NDN7</accession>
<evidence type="ECO:0000313" key="1">
    <source>
        <dbReference type="EMBL" id="CAE7311655.1"/>
    </source>
</evidence>
<sequence length="103" mass="11325">MTTAARSSNRVRAFGELLGKLLCFSAQRHEKVKLQLHKLLSLPRKCTALRSFFSASSCSENFSSTWLQQSPSSREGLGGGTGSPFCEPSQVPGLLCLYLRFPE</sequence>
<reference evidence="1" key="1">
    <citation type="submission" date="2021-02" db="EMBL/GenBank/DDBJ databases">
        <authorList>
            <person name="Dougan E. K."/>
            <person name="Rhodes N."/>
            <person name="Thang M."/>
            <person name="Chan C."/>
        </authorList>
    </citation>
    <scope>NUCLEOTIDE SEQUENCE</scope>
</reference>
<evidence type="ECO:0000313" key="2">
    <source>
        <dbReference type="Proteomes" id="UP000604046"/>
    </source>
</evidence>
<keyword evidence="2" id="KW-1185">Reference proteome</keyword>
<dbReference type="EMBL" id="CAJNDS010002080">
    <property type="protein sequence ID" value="CAE7311655.1"/>
    <property type="molecule type" value="Genomic_DNA"/>
</dbReference>
<name>A0A812NDN7_9DINO</name>
<organism evidence="1 2">
    <name type="scientific">Symbiodinium natans</name>
    <dbReference type="NCBI Taxonomy" id="878477"/>
    <lineage>
        <taxon>Eukaryota</taxon>
        <taxon>Sar</taxon>
        <taxon>Alveolata</taxon>
        <taxon>Dinophyceae</taxon>
        <taxon>Suessiales</taxon>
        <taxon>Symbiodiniaceae</taxon>
        <taxon>Symbiodinium</taxon>
    </lineage>
</organism>
<proteinExistence type="predicted"/>